<name>A0ABU3P513_9BURK</name>
<dbReference type="EMBL" id="JAVXZY010000001">
    <property type="protein sequence ID" value="MDT8997664.1"/>
    <property type="molecule type" value="Genomic_DNA"/>
</dbReference>
<dbReference type="InterPro" id="IPR023401">
    <property type="entry name" value="ODC_N"/>
</dbReference>
<keyword evidence="2" id="KW-1185">Reference proteome</keyword>
<protein>
    <submittedName>
        <fullName evidence="1">Delta(1)-pyrroline-2-carboxylate reductase family protein</fullName>
    </submittedName>
</protein>
<dbReference type="RefSeq" id="WP_315647884.1">
    <property type="nucleotide sequence ID" value="NZ_JAVXZY010000001.1"/>
</dbReference>
<dbReference type="PANTHER" id="PTHR13812">
    <property type="entry name" value="KETIMINE REDUCTASE MU-CRYSTALLIN"/>
    <property type="match status" value="1"/>
</dbReference>
<organism evidence="1 2">
    <name type="scientific">Roseateles aquae</name>
    <dbReference type="NCBI Taxonomy" id="3077235"/>
    <lineage>
        <taxon>Bacteria</taxon>
        <taxon>Pseudomonadati</taxon>
        <taxon>Pseudomonadota</taxon>
        <taxon>Betaproteobacteria</taxon>
        <taxon>Burkholderiales</taxon>
        <taxon>Sphaerotilaceae</taxon>
        <taxon>Roseateles</taxon>
    </lineage>
</organism>
<reference evidence="1" key="1">
    <citation type="submission" date="2023-09" db="EMBL/GenBank/DDBJ databases">
        <title>Paucibacter sp. APW11 Genome sequencing and assembly.</title>
        <authorList>
            <person name="Kim I."/>
        </authorList>
    </citation>
    <scope>NUCLEOTIDE SEQUENCE</scope>
    <source>
        <strain evidence="1">APW11</strain>
    </source>
</reference>
<comment type="caution">
    <text evidence="1">The sequence shown here is derived from an EMBL/GenBank/DDBJ whole genome shotgun (WGS) entry which is preliminary data.</text>
</comment>
<dbReference type="InterPro" id="IPR036291">
    <property type="entry name" value="NAD(P)-bd_dom_sf"/>
</dbReference>
<dbReference type="InterPro" id="IPR003462">
    <property type="entry name" value="ODC_Mu_crystall"/>
</dbReference>
<dbReference type="Proteomes" id="UP001246372">
    <property type="component" value="Unassembled WGS sequence"/>
</dbReference>
<evidence type="ECO:0000313" key="2">
    <source>
        <dbReference type="Proteomes" id="UP001246372"/>
    </source>
</evidence>
<gene>
    <name evidence="1" type="ORF">RQP53_00080</name>
</gene>
<accession>A0ABU3P513</accession>
<dbReference type="Gene3D" id="3.30.1780.10">
    <property type="entry name" value="ornithine cyclodeaminase, domain 1"/>
    <property type="match status" value="1"/>
</dbReference>
<dbReference type="Pfam" id="PF02423">
    <property type="entry name" value="OCD_Mu_crystall"/>
    <property type="match status" value="1"/>
</dbReference>
<evidence type="ECO:0000313" key="1">
    <source>
        <dbReference type="EMBL" id="MDT8997664.1"/>
    </source>
</evidence>
<proteinExistence type="predicted"/>
<sequence length="296" mass="30997">MQLLDAAATAARLPYERLIPAVAEAMLALRDGRLHSCTRSVLPLPEGGSYLAMPCTDERYAICKLVSVNPANRARGLPTIHGRVLASDAATGVPLALLDGATVTARRTAAVSLLGIETLLGRPPQDLTLVGTGQQAASHLEALLSRWPGLRIRVVGRTLAAAEAFVRQQPRAGLQAASLPDALQRCDCVLAATTALTPVLPEGIADATLIVGIGSFTPQMAELPSGELRRRQVFVDDADGARHEAGDLLQAGVDWQSVRGLADLLDARLALPSGPKAYKTVGHAAWDLAAVHCALG</sequence>
<dbReference type="SUPFAM" id="SSF51735">
    <property type="entry name" value="NAD(P)-binding Rossmann-fold domains"/>
    <property type="match status" value="1"/>
</dbReference>
<dbReference type="NCBIfam" id="NF005603">
    <property type="entry name" value="PRK07340.1"/>
    <property type="match status" value="1"/>
</dbReference>
<dbReference type="PIRSF" id="PIRSF001439">
    <property type="entry name" value="CryM"/>
    <property type="match status" value="1"/>
</dbReference>
<dbReference type="PANTHER" id="PTHR13812:SF19">
    <property type="entry name" value="KETIMINE REDUCTASE MU-CRYSTALLIN"/>
    <property type="match status" value="1"/>
</dbReference>
<dbReference type="Gene3D" id="3.40.50.720">
    <property type="entry name" value="NAD(P)-binding Rossmann-like Domain"/>
    <property type="match status" value="1"/>
</dbReference>